<protein>
    <submittedName>
        <fullName evidence="1">Uncharacterized protein</fullName>
    </submittedName>
</protein>
<proteinExistence type="predicted"/>
<evidence type="ECO:0000313" key="1">
    <source>
        <dbReference type="EMBL" id="KAJ8629181.1"/>
    </source>
</evidence>
<gene>
    <name evidence="1" type="ORF">MRB53_022504</name>
</gene>
<name>A0ACC2L7K5_PERAE</name>
<organism evidence="1 2">
    <name type="scientific">Persea americana</name>
    <name type="common">Avocado</name>
    <dbReference type="NCBI Taxonomy" id="3435"/>
    <lineage>
        <taxon>Eukaryota</taxon>
        <taxon>Viridiplantae</taxon>
        <taxon>Streptophyta</taxon>
        <taxon>Embryophyta</taxon>
        <taxon>Tracheophyta</taxon>
        <taxon>Spermatophyta</taxon>
        <taxon>Magnoliopsida</taxon>
        <taxon>Magnoliidae</taxon>
        <taxon>Laurales</taxon>
        <taxon>Lauraceae</taxon>
        <taxon>Persea</taxon>
    </lineage>
</organism>
<dbReference type="Proteomes" id="UP001234297">
    <property type="component" value="Chromosome 7"/>
</dbReference>
<evidence type="ECO:0000313" key="2">
    <source>
        <dbReference type="Proteomes" id="UP001234297"/>
    </source>
</evidence>
<comment type="caution">
    <text evidence="1">The sequence shown here is derived from an EMBL/GenBank/DDBJ whole genome shotgun (WGS) entry which is preliminary data.</text>
</comment>
<accession>A0ACC2L7K5</accession>
<reference evidence="1 2" key="1">
    <citation type="journal article" date="2022" name="Hortic Res">
        <title>A haplotype resolved chromosomal level avocado genome allows analysis of novel avocado genes.</title>
        <authorList>
            <person name="Nath O."/>
            <person name="Fletcher S.J."/>
            <person name="Hayward A."/>
            <person name="Shaw L.M."/>
            <person name="Masouleh A.K."/>
            <person name="Furtado A."/>
            <person name="Henry R.J."/>
            <person name="Mitter N."/>
        </authorList>
    </citation>
    <scope>NUCLEOTIDE SEQUENCE [LARGE SCALE GENOMIC DNA]</scope>
    <source>
        <strain evidence="2">cv. Hass</strain>
    </source>
</reference>
<sequence length="362" mass="41482">MRYSYVAPTASPPRPFSVRKEPSFPHKYLWGGFAVGMVIVLVGIMLYVCIRRRFFGIFKRPWRRDILQRSKINIRRFQLIELEKATKNFSKECLVGSGAFGNVYKGTFEDRALAIKRAHTKSYQTINEFRNEVELLSRVKHRNLLGLVGFCEEVGQRILVYEYVPNGSLLEYITGRKGEALTWRQRVNIAIGAAKEGSKRREFPKILALPTSLQARASLEQGIVEDILDENLLRQECNKEMMLKMGQLGLRCVVKVPRQRPTMTQVWQELEEALHSTEAFIHKQPSRGPRKSVEHDDSQSFVSIDGVKLQRFHVEMEGLSFQSTSMRCLEVNSIIGDDIDPHTLVGIGEESDTDSSDRIYGR</sequence>
<dbReference type="EMBL" id="CM056815">
    <property type="protein sequence ID" value="KAJ8629181.1"/>
    <property type="molecule type" value="Genomic_DNA"/>
</dbReference>
<keyword evidence="2" id="KW-1185">Reference proteome</keyword>